<organism evidence="7 8">
    <name type="scientific">Roridomyces roridus</name>
    <dbReference type="NCBI Taxonomy" id="1738132"/>
    <lineage>
        <taxon>Eukaryota</taxon>
        <taxon>Fungi</taxon>
        <taxon>Dikarya</taxon>
        <taxon>Basidiomycota</taxon>
        <taxon>Agaricomycotina</taxon>
        <taxon>Agaricomycetes</taxon>
        <taxon>Agaricomycetidae</taxon>
        <taxon>Agaricales</taxon>
        <taxon>Marasmiineae</taxon>
        <taxon>Mycenaceae</taxon>
        <taxon>Roridomyces</taxon>
    </lineage>
</organism>
<feature type="region of interest" description="Disordered" evidence="6">
    <location>
        <begin position="72"/>
        <end position="96"/>
    </location>
</feature>
<keyword evidence="3" id="KW-0645">Protease</keyword>
<dbReference type="GO" id="GO:0004185">
    <property type="term" value="F:serine-type carboxypeptidase activity"/>
    <property type="evidence" value="ECO:0007669"/>
    <property type="project" value="InterPro"/>
</dbReference>
<evidence type="ECO:0000313" key="7">
    <source>
        <dbReference type="EMBL" id="KAJ7611696.1"/>
    </source>
</evidence>
<dbReference type="GO" id="GO:0006508">
    <property type="term" value="P:proteolysis"/>
    <property type="evidence" value="ECO:0007669"/>
    <property type="project" value="UniProtKB-KW"/>
</dbReference>
<gene>
    <name evidence="7" type="ORF">FB45DRAFT_760310</name>
</gene>
<evidence type="ECO:0000256" key="3">
    <source>
        <dbReference type="ARBA" id="ARBA00022670"/>
    </source>
</evidence>
<protein>
    <submittedName>
        <fullName evidence="7">Uncharacterized protein</fullName>
    </submittedName>
</protein>
<accession>A0AAD7B6P7</accession>
<evidence type="ECO:0000256" key="6">
    <source>
        <dbReference type="SAM" id="MobiDB-lite"/>
    </source>
</evidence>
<dbReference type="Pfam" id="PF00450">
    <property type="entry name" value="Peptidase_S10"/>
    <property type="match status" value="1"/>
</dbReference>
<comment type="caution">
    <text evidence="7">The sequence shown here is derived from an EMBL/GenBank/DDBJ whole genome shotgun (WGS) entry which is preliminary data.</text>
</comment>
<sequence>LSEHPGRVLIYAGIFDLACNVNVVGNDRMACALDKRSSPPKFQPLRVWTVDGELAGGTRSFGRLTFTTLRNAGNAGRGPSGSEFHPYSKPITFTKS</sequence>
<name>A0AAD7B6P7_9AGAR</name>
<dbReference type="Proteomes" id="UP001221142">
    <property type="component" value="Unassembled WGS sequence"/>
</dbReference>
<keyword evidence="8" id="KW-1185">Reference proteome</keyword>
<evidence type="ECO:0000256" key="2">
    <source>
        <dbReference type="ARBA" id="ARBA00022645"/>
    </source>
</evidence>
<dbReference type="Gene3D" id="3.40.50.12670">
    <property type="match status" value="1"/>
</dbReference>
<evidence type="ECO:0000256" key="5">
    <source>
        <dbReference type="ARBA" id="ARBA00023180"/>
    </source>
</evidence>
<keyword evidence="5" id="KW-0325">Glycoprotein</keyword>
<evidence type="ECO:0000256" key="1">
    <source>
        <dbReference type="ARBA" id="ARBA00009431"/>
    </source>
</evidence>
<evidence type="ECO:0000313" key="8">
    <source>
        <dbReference type="Proteomes" id="UP001221142"/>
    </source>
</evidence>
<comment type="similarity">
    <text evidence="1">Belongs to the peptidase S10 family.</text>
</comment>
<dbReference type="AlphaFoldDB" id="A0AAD7B6P7"/>
<dbReference type="SUPFAM" id="SSF53474">
    <property type="entry name" value="alpha/beta-Hydrolases"/>
    <property type="match status" value="1"/>
</dbReference>
<keyword evidence="4" id="KW-0378">Hydrolase</keyword>
<keyword evidence="2" id="KW-0121">Carboxypeptidase</keyword>
<dbReference type="InterPro" id="IPR001563">
    <property type="entry name" value="Peptidase_S10"/>
</dbReference>
<evidence type="ECO:0000256" key="4">
    <source>
        <dbReference type="ARBA" id="ARBA00022801"/>
    </source>
</evidence>
<reference evidence="7" key="1">
    <citation type="submission" date="2023-03" db="EMBL/GenBank/DDBJ databases">
        <title>Massive genome expansion in bonnet fungi (Mycena s.s.) driven by repeated elements and novel gene families across ecological guilds.</title>
        <authorList>
            <consortium name="Lawrence Berkeley National Laboratory"/>
            <person name="Harder C.B."/>
            <person name="Miyauchi S."/>
            <person name="Viragh M."/>
            <person name="Kuo A."/>
            <person name="Thoen E."/>
            <person name="Andreopoulos B."/>
            <person name="Lu D."/>
            <person name="Skrede I."/>
            <person name="Drula E."/>
            <person name="Henrissat B."/>
            <person name="Morin E."/>
            <person name="Kohler A."/>
            <person name="Barry K."/>
            <person name="LaButti K."/>
            <person name="Morin E."/>
            <person name="Salamov A."/>
            <person name="Lipzen A."/>
            <person name="Mereny Z."/>
            <person name="Hegedus B."/>
            <person name="Baldrian P."/>
            <person name="Stursova M."/>
            <person name="Weitz H."/>
            <person name="Taylor A."/>
            <person name="Grigoriev I.V."/>
            <person name="Nagy L.G."/>
            <person name="Martin F."/>
            <person name="Kauserud H."/>
        </authorList>
    </citation>
    <scope>NUCLEOTIDE SEQUENCE</scope>
    <source>
        <strain evidence="7">9284</strain>
    </source>
</reference>
<dbReference type="InterPro" id="IPR029058">
    <property type="entry name" value="AB_hydrolase_fold"/>
</dbReference>
<dbReference type="EMBL" id="JARKIF010000032">
    <property type="protein sequence ID" value="KAJ7611696.1"/>
    <property type="molecule type" value="Genomic_DNA"/>
</dbReference>
<feature type="non-terminal residue" evidence="7">
    <location>
        <position position="1"/>
    </location>
</feature>
<proteinExistence type="inferred from homology"/>